<accession>A0A0A9CKP3</accession>
<reference evidence="1" key="1">
    <citation type="submission" date="2014-09" db="EMBL/GenBank/DDBJ databases">
        <authorList>
            <person name="Magalhaes I.L.F."/>
            <person name="Oliveira U."/>
            <person name="Santos F.R."/>
            <person name="Vidigal T.H.D.A."/>
            <person name="Brescovit A.D."/>
            <person name="Santos A.J."/>
        </authorList>
    </citation>
    <scope>NUCLEOTIDE SEQUENCE</scope>
    <source>
        <tissue evidence="1">Shoot tissue taken approximately 20 cm above the soil surface</tissue>
    </source>
</reference>
<sequence>MMVHFLTCICRTIRMKLSQVLQMGLSMQLPHLTSLKNNGNCTWQMHTIHYCSSSTRKISIVQKRMLQVPQQRSGGGGYMDKILQMKINWHQTLIP</sequence>
<organism evidence="1">
    <name type="scientific">Arundo donax</name>
    <name type="common">Giant reed</name>
    <name type="synonym">Donax arundinaceus</name>
    <dbReference type="NCBI Taxonomy" id="35708"/>
    <lineage>
        <taxon>Eukaryota</taxon>
        <taxon>Viridiplantae</taxon>
        <taxon>Streptophyta</taxon>
        <taxon>Embryophyta</taxon>
        <taxon>Tracheophyta</taxon>
        <taxon>Spermatophyta</taxon>
        <taxon>Magnoliopsida</taxon>
        <taxon>Liliopsida</taxon>
        <taxon>Poales</taxon>
        <taxon>Poaceae</taxon>
        <taxon>PACMAD clade</taxon>
        <taxon>Arundinoideae</taxon>
        <taxon>Arundineae</taxon>
        <taxon>Arundo</taxon>
    </lineage>
</organism>
<name>A0A0A9CKP3_ARUDO</name>
<protein>
    <submittedName>
        <fullName evidence="1">Uncharacterized protein</fullName>
    </submittedName>
</protein>
<dbReference type="AlphaFoldDB" id="A0A0A9CKP3"/>
<proteinExistence type="predicted"/>
<evidence type="ECO:0000313" key="1">
    <source>
        <dbReference type="EMBL" id="JAD76889.1"/>
    </source>
</evidence>
<dbReference type="EMBL" id="GBRH01221006">
    <property type="protein sequence ID" value="JAD76889.1"/>
    <property type="molecule type" value="Transcribed_RNA"/>
</dbReference>
<reference evidence="1" key="2">
    <citation type="journal article" date="2015" name="Data Brief">
        <title>Shoot transcriptome of the giant reed, Arundo donax.</title>
        <authorList>
            <person name="Barrero R.A."/>
            <person name="Guerrero F.D."/>
            <person name="Moolhuijzen P."/>
            <person name="Goolsby J.A."/>
            <person name="Tidwell J."/>
            <person name="Bellgard S.E."/>
            <person name="Bellgard M.I."/>
        </authorList>
    </citation>
    <scope>NUCLEOTIDE SEQUENCE</scope>
    <source>
        <tissue evidence="1">Shoot tissue taken approximately 20 cm above the soil surface</tissue>
    </source>
</reference>